<dbReference type="InterPro" id="IPR052155">
    <property type="entry name" value="Biofilm_reg_signaling"/>
</dbReference>
<dbReference type="Pfam" id="PF00990">
    <property type="entry name" value="GGDEF"/>
    <property type="match status" value="1"/>
</dbReference>
<dbReference type="SUPFAM" id="SSF141868">
    <property type="entry name" value="EAL domain-like"/>
    <property type="match status" value="1"/>
</dbReference>
<dbReference type="CDD" id="cd00130">
    <property type="entry name" value="PAS"/>
    <property type="match status" value="3"/>
</dbReference>
<dbReference type="InterPro" id="IPR043128">
    <property type="entry name" value="Rev_trsase/Diguanyl_cyclase"/>
</dbReference>
<dbReference type="Gene3D" id="3.20.20.450">
    <property type="entry name" value="EAL domain"/>
    <property type="match status" value="1"/>
</dbReference>
<dbReference type="Pfam" id="PF00563">
    <property type="entry name" value="EAL"/>
    <property type="match status" value="1"/>
</dbReference>
<dbReference type="InterPro" id="IPR035965">
    <property type="entry name" value="PAS-like_dom_sf"/>
</dbReference>
<evidence type="ECO:0000259" key="5">
    <source>
        <dbReference type="PROSITE" id="PS50887"/>
    </source>
</evidence>
<dbReference type="InterPro" id="IPR000014">
    <property type="entry name" value="PAS"/>
</dbReference>
<dbReference type="SUPFAM" id="SSF55785">
    <property type="entry name" value="PYP-like sensor domain (PAS domain)"/>
    <property type="match status" value="3"/>
</dbReference>
<dbReference type="InterPro" id="IPR013656">
    <property type="entry name" value="PAS_4"/>
</dbReference>
<dbReference type="CDD" id="cd01949">
    <property type="entry name" value="GGDEF"/>
    <property type="match status" value="1"/>
</dbReference>
<evidence type="ECO:0000313" key="7">
    <source>
        <dbReference type="Proteomes" id="UP000002743"/>
    </source>
</evidence>
<evidence type="ECO:0000256" key="1">
    <source>
        <dbReference type="SAM" id="Phobius"/>
    </source>
</evidence>
<organism evidence="6 7">
    <name type="scientific">Methylovorus glucosotrophus (strain SIP3-4)</name>
    <dbReference type="NCBI Taxonomy" id="582744"/>
    <lineage>
        <taxon>Bacteria</taxon>
        <taxon>Pseudomonadati</taxon>
        <taxon>Pseudomonadota</taxon>
        <taxon>Betaproteobacteria</taxon>
        <taxon>Nitrosomonadales</taxon>
        <taxon>Methylophilaceae</taxon>
        <taxon>Methylovorus</taxon>
    </lineage>
</organism>
<dbReference type="NCBIfam" id="TIGR00254">
    <property type="entry name" value="GGDEF"/>
    <property type="match status" value="1"/>
</dbReference>
<evidence type="ECO:0000259" key="2">
    <source>
        <dbReference type="PROSITE" id="PS50112"/>
    </source>
</evidence>
<dbReference type="CDD" id="cd13706">
    <property type="entry name" value="PBP2_HisK_like_1"/>
    <property type="match status" value="1"/>
</dbReference>
<dbReference type="PROSITE" id="PS50113">
    <property type="entry name" value="PAC"/>
    <property type="match status" value="1"/>
</dbReference>
<dbReference type="InterPro" id="IPR029787">
    <property type="entry name" value="Nucleotide_cyclase"/>
</dbReference>
<dbReference type="Proteomes" id="UP000002743">
    <property type="component" value="Chromosome"/>
</dbReference>
<dbReference type="PANTHER" id="PTHR44757">
    <property type="entry name" value="DIGUANYLATE CYCLASE DGCP"/>
    <property type="match status" value="1"/>
</dbReference>
<dbReference type="OrthoDB" id="8588402at2"/>
<dbReference type="PROSITE" id="PS50112">
    <property type="entry name" value="PAS"/>
    <property type="match status" value="2"/>
</dbReference>
<dbReference type="SMART" id="SM00267">
    <property type="entry name" value="GGDEF"/>
    <property type="match status" value="1"/>
</dbReference>
<gene>
    <name evidence="6" type="ordered locus">Msip34_2729</name>
</gene>
<keyword evidence="7" id="KW-1185">Reference proteome</keyword>
<dbReference type="NCBIfam" id="TIGR00229">
    <property type="entry name" value="sensory_box"/>
    <property type="match status" value="3"/>
</dbReference>
<dbReference type="PROSITE" id="PS50883">
    <property type="entry name" value="EAL"/>
    <property type="match status" value="1"/>
</dbReference>
<dbReference type="STRING" id="582744.Msip34_2729"/>
<dbReference type="PANTHER" id="PTHR44757:SF2">
    <property type="entry name" value="BIOFILM ARCHITECTURE MAINTENANCE PROTEIN MBAA"/>
    <property type="match status" value="1"/>
</dbReference>
<dbReference type="PROSITE" id="PS50887">
    <property type="entry name" value="GGDEF"/>
    <property type="match status" value="1"/>
</dbReference>
<sequence length="1150" mass="130563">MLTSGWLNAAPSLLNIGTTTLRVALDISPKSYATGALNRVVAGWLLPQTRRLANRMCMAHIMALALLGFSAISAHAQPQTLRVISDDNYPPYLFRDASGNLEGYQMDIWKRWEQETGIKVELIATHWDQAQQALLNGDADVIDMMFRTPDRDATYDFSQPYANLPVAIYSHASIPGIASAHDLRGFLIGVQAGDACIERLRADSVTNFKLYPDYTSLIKGALDEQVKLFCMDEYPANYYLYKLDPTQKYRKAFQLYQGQFHYAVKKGATDTLQLIEGGMARIPREDKIEMFQKWVGQSPVLLPYSRYIAPALGLLSLVGAIVLLWILLLRRSVKTKTAELANQHQRLQQIIDGTAAGTWEWDIRSGDCIVNPRWAEMLGYTPDELEPCTADSCRALCHPDDLEQLVQALEAHLRGETDYFASESRRRHKNGHWIWVADRGRVTRRSPQGEALTMSGTRLEITKLKLAETTLKQAVEQQKMFIQQAPICVAMFDRDMRYLACSNQWQEEFGHQQGSLLGLNHYDVHPDIPEKWRQAHQRALAGERLEEEEDLWIRADGQHLWTRWMITPWMDDSQTIQGIIISSENISARKQAEEELRLAHTVFEHSSEAMLVTDADNNIITINPAFSEMTGYSLEEVIGKNPKILSSGRQGKEFYQELWNTLETSGEWRGEIWNRRKSGEEYAEWLAINNIYSEDGKLFRRVALFSDITEKKRADALIWNQANYDLLTQLPNRRLFSDRLQQEIKKSQHDHSQFALLFIDLDRFKEVNDTLGHSHGDYLLIEASHRIQRHLKETDTVGRLGGDEFTVIIANLPDPSVMTLIAQRVLDALAAPYDLEGEIVYLSASIGITVFPEDATTSAELLKNADQAMYEAKKNGRNRFSFFTPMMQAMAQARMRMMRDLRNALGLNQFTVYFQPIVDLSSQRIHKAEALIRWQHPELGFISPAEFIPLAEETGLIHEIGDWVFQQSAQLVKQCIPIVGDDFQVSVNKSPVQFRDRTQAHQDWMEYLSGLGLSGHNIVVEITEGLLLNADSGISDKLLHFRDAGMQVAIDDFGTGYSSLSYLKKFDIDYLKIDQSFVRNLSGEGEDLALCEAIATMAHKLDLRVIAEGVETTAQRDLLAQIGCDYGQGYLFSRPVPAEEFMQLLERSAA</sequence>
<dbReference type="KEGG" id="mei:Msip34_2729"/>
<dbReference type="Pfam" id="PF08447">
    <property type="entry name" value="PAS_3"/>
    <property type="match status" value="1"/>
</dbReference>
<feature type="domain" description="PAC" evidence="3">
    <location>
        <begin position="546"/>
        <end position="598"/>
    </location>
</feature>
<dbReference type="Pfam" id="PF08448">
    <property type="entry name" value="PAS_4"/>
    <property type="match status" value="1"/>
</dbReference>
<feature type="domain" description="PAS" evidence="2">
    <location>
        <begin position="595"/>
        <end position="641"/>
    </location>
</feature>
<keyword evidence="1" id="KW-1133">Transmembrane helix</keyword>
<dbReference type="eggNOG" id="COG5001">
    <property type="taxonomic scope" value="Bacteria"/>
</dbReference>
<keyword evidence="1" id="KW-0472">Membrane</keyword>
<feature type="domain" description="GGDEF" evidence="5">
    <location>
        <begin position="752"/>
        <end position="885"/>
    </location>
</feature>
<dbReference type="SMART" id="SM00052">
    <property type="entry name" value="EAL"/>
    <property type="match status" value="1"/>
</dbReference>
<evidence type="ECO:0000259" key="4">
    <source>
        <dbReference type="PROSITE" id="PS50883"/>
    </source>
</evidence>
<name>C6XBJ6_METGS</name>
<dbReference type="AlphaFoldDB" id="C6XBJ6"/>
<reference evidence="6" key="1">
    <citation type="journal article" date="2011" name="J. Bacteriol.">
        <title>Genomes of three methylotrophs from a single niche uncover genetic and metabolic divergence of Methylophilaceae.</title>
        <authorList>
            <person name="Lapidus A."/>
            <person name="Clum A."/>
            <person name="Labutti K."/>
            <person name="Kaluzhnaya M.G."/>
            <person name="Lim S."/>
            <person name="Beck D.A."/>
            <person name="Glavina Del Rio T."/>
            <person name="Nolan M."/>
            <person name="Mavromatis K."/>
            <person name="Huntemann M."/>
            <person name="Lucas S."/>
            <person name="Lidstrom M.E."/>
            <person name="Ivanova N."/>
            <person name="Chistoserdova L."/>
        </authorList>
    </citation>
    <scope>NUCLEOTIDE SEQUENCE [LARGE SCALE GENOMIC DNA]</scope>
    <source>
        <strain evidence="6">SIP3-4</strain>
    </source>
</reference>
<dbReference type="InterPro" id="IPR001610">
    <property type="entry name" value="PAC"/>
</dbReference>
<feature type="domain" description="EAL" evidence="4">
    <location>
        <begin position="894"/>
        <end position="1149"/>
    </location>
</feature>
<dbReference type="Pfam" id="PF13426">
    <property type="entry name" value="PAS_9"/>
    <property type="match status" value="1"/>
</dbReference>
<dbReference type="InterPro" id="IPR000700">
    <property type="entry name" value="PAS-assoc_C"/>
</dbReference>
<dbReference type="InterPro" id="IPR001633">
    <property type="entry name" value="EAL_dom"/>
</dbReference>
<accession>C6XBJ6</accession>
<dbReference type="SMART" id="SM00086">
    <property type="entry name" value="PAC"/>
    <property type="match status" value="3"/>
</dbReference>
<dbReference type="Gene3D" id="3.30.70.270">
    <property type="match status" value="1"/>
</dbReference>
<dbReference type="InterPro" id="IPR001638">
    <property type="entry name" value="Solute-binding_3/MltF_N"/>
</dbReference>
<dbReference type="SMART" id="SM00062">
    <property type="entry name" value="PBPb"/>
    <property type="match status" value="1"/>
</dbReference>
<evidence type="ECO:0000313" key="6">
    <source>
        <dbReference type="EMBL" id="ACT51966.1"/>
    </source>
</evidence>
<feature type="transmembrane region" description="Helical" evidence="1">
    <location>
        <begin position="57"/>
        <end position="76"/>
    </location>
</feature>
<feature type="transmembrane region" description="Helical" evidence="1">
    <location>
        <begin position="307"/>
        <end position="328"/>
    </location>
</feature>
<dbReference type="SUPFAM" id="SSF53850">
    <property type="entry name" value="Periplasmic binding protein-like II"/>
    <property type="match status" value="1"/>
</dbReference>
<dbReference type="FunFam" id="3.30.70.270:FF:000001">
    <property type="entry name" value="Diguanylate cyclase domain protein"/>
    <property type="match status" value="1"/>
</dbReference>
<protein>
    <submittedName>
        <fullName evidence="6">Diguanylate cyclase/phosphodiesterase with PAS/PAC sensor(S)</fullName>
    </submittedName>
</protein>
<keyword evidence="1" id="KW-0812">Transmembrane</keyword>
<dbReference type="HOGENOM" id="CLU_000445_91_2_4"/>
<dbReference type="CDD" id="cd01948">
    <property type="entry name" value="EAL"/>
    <property type="match status" value="1"/>
</dbReference>
<dbReference type="Pfam" id="PF00497">
    <property type="entry name" value="SBP_bac_3"/>
    <property type="match status" value="1"/>
</dbReference>
<evidence type="ECO:0000259" key="3">
    <source>
        <dbReference type="PROSITE" id="PS50113"/>
    </source>
</evidence>
<dbReference type="InterPro" id="IPR013655">
    <property type="entry name" value="PAS_fold_3"/>
</dbReference>
<dbReference type="Gene3D" id="3.40.190.10">
    <property type="entry name" value="Periplasmic binding protein-like II"/>
    <property type="match status" value="2"/>
</dbReference>
<dbReference type="InterPro" id="IPR000160">
    <property type="entry name" value="GGDEF_dom"/>
</dbReference>
<dbReference type="eggNOG" id="COG0834">
    <property type="taxonomic scope" value="Bacteria"/>
</dbReference>
<dbReference type="EMBL" id="CP001674">
    <property type="protein sequence ID" value="ACT51966.1"/>
    <property type="molecule type" value="Genomic_DNA"/>
</dbReference>
<dbReference type="SMART" id="SM00091">
    <property type="entry name" value="PAS"/>
    <property type="match status" value="3"/>
</dbReference>
<dbReference type="Gene3D" id="3.30.450.20">
    <property type="entry name" value="PAS domain"/>
    <property type="match status" value="3"/>
</dbReference>
<dbReference type="RefSeq" id="WP_015831178.1">
    <property type="nucleotide sequence ID" value="NC_012969.1"/>
</dbReference>
<proteinExistence type="predicted"/>
<dbReference type="InterPro" id="IPR035919">
    <property type="entry name" value="EAL_sf"/>
</dbReference>
<dbReference type="GO" id="GO:0003824">
    <property type="term" value="F:catalytic activity"/>
    <property type="evidence" value="ECO:0007669"/>
    <property type="project" value="UniProtKB-ARBA"/>
</dbReference>
<dbReference type="SUPFAM" id="SSF55073">
    <property type="entry name" value="Nucleotide cyclase"/>
    <property type="match status" value="1"/>
</dbReference>
<feature type="domain" description="PAS" evidence="2">
    <location>
        <begin position="343"/>
        <end position="416"/>
    </location>
</feature>